<evidence type="ECO:0000313" key="2">
    <source>
        <dbReference type="Proteomes" id="UP001187192"/>
    </source>
</evidence>
<evidence type="ECO:0000313" key="1">
    <source>
        <dbReference type="EMBL" id="GMN58381.1"/>
    </source>
</evidence>
<name>A0AA88DN45_FICCA</name>
<reference evidence="1" key="1">
    <citation type="submission" date="2023-07" db="EMBL/GenBank/DDBJ databases">
        <title>draft genome sequence of fig (Ficus carica).</title>
        <authorList>
            <person name="Takahashi T."/>
            <person name="Nishimura K."/>
        </authorList>
    </citation>
    <scope>NUCLEOTIDE SEQUENCE</scope>
</reference>
<dbReference type="Proteomes" id="UP001187192">
    <property type="component" value="Unassembled WGS sequence"/>
</dbReference>
<proteinExistence type="predicted"/>
<sequence length="54" mass="5861">MPSSSLQQVDFVFGEGVSSSAVQVAIAKEDEQLGNGQRYCADDNNIQHIDHDLP</sequence>
<gene>
    <name evidence="1" type="ORF">TIFTF001_027489</name>
</gene>
<protein>
    <submittedName>
        <fullName evidence="1">Uncharacterized protein</fullName>
    </submittedName>
</protein>
<comment type="caution">
    <text evidence="1">The sequence shown here is derived from an EMBL/GenBank/DDBJ whole genome shotgun (WGS) entry which is preliminary data.</text>
</comment>
<dbReference type="EMBL" id="BTGU01000077">
    <property type="protein sequence ID" value="GMN58381.1"/>
    <property type="molecule type" value="Genomic_DNA"/>
</dbReference>
<accession>A0AA88DN45</accession>
<organism evidence="1 2">
    <name type="scientific">Ficus carica</name>
    <name type="common">Common fig</name>
    <dbReference type="NCBI Taxonomy" id="3494"/>
    <lineage>
        <taxon>Eukaryota</taxon>
        <taxon>Viridiplantae</taxon>
        <taxon>Streptophyta</taxon>
        <taxon>Embryophyta</taxon>
        <taxon>Tracheophyta</taxon>
        <taxon>Spermatophyta</taxon>
        <taxon>Magnoliopsida</taxon>
        <taxon>eudicotyledons</taxon>
        <taxon>Gunneridae</taxon>
        <taxon>Pentapetalae</taxon>
        <taxon>rosids</taxon>
        <taxon>fabids</taxon>
        <taxon>Rosales</taxon>
        <taxon>Moraceae</taxon>
        <taxon>Ficeae</taxon>
        <taxon>Ficus</taxon>
    </lineage>
</organism>
<dbReference type="AlphaFoldDB" id="A0AA88DN45"/>
<keyword evidence="2" id="KW-1185">Reference proteome</keyword>